<keyword evidence="7 8" id="KW-0472">Membrane</keyword>
<evidence type="ECO:0000256" key="1">
    <source>
        <dbReference type="ARBA" id="ARBA00004651"/>
    </source>
</evidence>
<keyword evidence="10" id="KW-1185">Reference proteome</keyword>
<evidence type="ECO:0000313" key="9">
    <source>
        <dbReference type="EMBL" id="MBH9578403.1"/>
    </source>
</evidence>
<comment type="similarity">
    <text evidence="2">Belongs to the MreD family.</text>
</comment>
<evidence type="ECO:0000256" key="5">
    <source>
        <dbReference type="ARBA" id="ARBA00022960"/>
    </source>
</evidence>
<dbReference type="AlphaFoldDB" id="A0A931NI24"/>
<evidence type="ECO:0000256" key="2">
    <source>
        <dbReference type="ARBA" id="ARBA00007776"/>
    </source>
</evidence>
<dbReference type="PIRSF" id="PIRSF018472">
    <property type="entry name" value="MreD_proteobac"/>
    <property type="match status" value="1"/>
</dbReference>
<evidence type="ECO:0000256" key="4">
    <source>
        <dbReference type="ARBA" id="ARBA00022692"/>
    </source>
</evidence>
<evidence type="ECO:0000313" key="10">
    <source>
        <dbReference type="Proteomes" id="UP000613266"/>
    </source>
</evidence>
<dbReference type="GO" id="GO:0008360">
    <property type="term" value="P:regulation of cell shape"/>
    <property type="evidence" value="ECO:0007669"/>
    <property type="project" value="UniProtKB-KW"/>
</dbReference>
<organism evidence="9 10">
    <name type="scientific">Inhella proteolytica</name>
    <dbReference type="NCBI Taxonomy" id="2795029"/>
    <lineage>
        <taxon>Bacteria</taxon>
        <taxon>Pseudomonadati</taxon>
        <taxon>Pseudomonadota</taxon>
        <taxon>Betaproteobacteria</taxon>
        <taxon>Burkholderiales</taxon>
        <taxon>Sphaerotilaceae</taxon>
        <taxon>Inhella</taxon>
    </lineage>
</organism>
<comment type="subcellular location">
    <subcellularLocation>
        <location evidence="1">Cell membrane</location>
        <topology evidence="1">Multi-pass membrane protein</topology>
    </subcellularLocation>
</comment>
<proteinExistence type="inferred from homology"/>
<evidence type="ECO:0000256" key="3">
    <source>
        <dbReference type="ARBA" id="ARBA00022475"/>
    </source>
</evidence>
<dbReference type="PANTHER" id="PTHR37484">
    <property type="entry name" value="ROD SHAPE-DETERMINING PROTEIN MRED"/>
    <property type="match status" value="1"/>
</dbReference>
<accession>A0A931NI24</accession>
<dbReference type="InterPro" id="IPR026034">
    <property type="entry name" value="MreD_proteobac"/>
</dbReference>
<dbReference type="InterPro" id="IPR007227">
    <property type="entry name" value="Cell_shape_determining_MreD"/>
</dbReference>
<evidence type="ECO:0000256" key="8">
    <source>
        <dbReference type="SAM" id="Phobius"/>
    </source>
</evidence>
<comment type="caution">
    <text evidence="9">The sequence shown here is derived from an EMBL/GenBank/DDBJ whole genome shotgun (WGS) entry which is preliminary data.</text>
</comment>
<gene>
    <name evidence="9" type="primary">mreD</name>
    <name evidence="9" type="ORF">I7X39_16040</name>
</gene>
<sequence length="173" mass="19197">MIMPRGSGQLLLPAKPWFIGLSLLLALLADMLPLGPQPAMPRLLAVVLVFWNVHQPRRIGVGWAFLLGLLIDVHQGAVLGQHALAYSGLAFLGVSLHRRLLWFGVWEQTAQVLPLFFAAHLLQFLVRMAFGGMAPSPWLLLAPVFEALLWPMATALLLAPQRRAPDRDEHRPL</sequence>
<feature type="transmembrane region" description="Helical" evidence="8">
    <location>
        <begin position="138"/>
        <end position="159"/>
    </location>
</feature>
<dbReference type="Proteomes" id="UP000613266">
    <property type="component" value="Unassembled WGS sequence"/>
</dbReference>
<dbReference type="PANTHER" id="PTHR37484:SF1">
    <property type="entry name" value="ROD SHAPE-DETERMINING PROTEIN MRED"/>
    <property type="match status" value="1"/>
</dbReference>
<keyword evidence="3" id="KW-1003">Cell membrane</keyword>
<protein>
    <submittedName>
        <fullName evidence="9">Rod shape-determining protein MreD</fullName>
    </submittedName>
</protein>
<keyword evidence="4 8" id="KW-0812">Transmembrane</keyword>
<dbReference type="Pfam" id="PF04093">
    <property type="entry name" value="MreD"/>
    <property type="match status" value="1"/>
</dbReference>
<keyword evidence="5" id="KW-0133">Cell shape</keyword>
<dbReference type="RefSeq" id="WP_198112171.1">
    <property type="nucleotide sequence ID" value="NZ_JAEDAK010000011.1"/>
</dbReference>
<evidence type="ECO:0000256" key="7">
    <source>
        <dbReference type="ARBA" id="ARBA00023136"/>
    </source>
</evidence>
<dbReference type="EMBL" id="JAEDAK010000011">
    <property type="protein sequence ID" value="MBH9578403.1"/>
    <property type="molecule type" value="Genomic_DNA"/>
</dbReference>
<name>A0A931NI24_9BURK</name>
<dbReference type="GO" id="GO:0005886">
    <property type="term" value="C:plasma membrane"/>
    <property type="evidence" value="ECO:0007669"/>
    <property type="project" value="UniProtKB-SubCell"/>
</dbReference>
<reference evidence="9" key="1">
    <citation type="submission" date="2020-12" db="EMBL/GenBank/DDBJ databases">
        <title>The genome sequence of Inhella sp. 1Y17.</title>
        <authorList>
            <person name="Liu Y."/>
        </authorList>
    </citation>
    <scope>NUCLEOTIDE SEQUENCE</scope>
    <source>
        <strain evidence="9">1Y17</strain>
    </source>
</reference>
<keyword evidence="6 8" id="KW-1133">Transmembrane helix</keyword>
<feature type="transmembrane region" description="Helical" evidence="8">
    <location>
        <begin position="100"/>
        <end position="126"/>
    </location>
</feature>
<evidence type="ECO:0000256" key="6">
    <source>
        <dbReference type="ARBA" id="ARBA00022989"/>
    </source>
</evidence>
<dbReference type="NCBIfam" id="TIGR03426">
    <property type="entry name" value="shape_MreD"/>
    <property type="match status" value="1"/>
</dbReference>